<evidence type="ECO:0000313" key="1">
    <source>
        <dbReference type="EMBL" id="KAI9455986.1"/>
    </source>
</evidence>
<name>A0ACC0U1H6_9AGAM</name>
<gene>
    <name evidence="1" type="ORF">F5148DRAFT_1225035</name>
</gene>
<dbReference type="Proteomes" id="UP001207468">
    <property type="component" value="Unassembled WGS sequence"/>
</dbReference>
<keyword evidence="2" id="KW-1185">Reference proteome</keyword>
<comment type="caution">
    <text evidence="1">The sequence shown here is derived from an EMBL/GenBank/DDBJ whole genome shotgun (WGS) entry which is preliminary data.</text>
</comment>
<dbReference type="EMBL" id="JAGFNK010000243">
    <property type="protein sequence ID" value="KAI9455986.1"/>
    <property type="molecule type" value="Genomic_DNA"/>
</dbReference>
<proteinExistence type="predicted"/>
<feature type="non-terminal residue" evidence="1">
    <location>
        <position position="1"/>
    </location>
</feature>
<protein>
    <submittedName>
        <fullName evidence="1">Thioredoxin-domain-containing protein</fullName>
    </submittedName>
</protein>
<organism evidence="1 2">
    <name type="scientific">Russula earlei</name>
    <dbReference type="NCBI Taxonomy" id="71964"/>
    <lineage>
        <taxon>Eukaryota</taxon>
        <taxon>Fungi</taxon>
        <taxon>Dikarya</taxon>
        <taxon>Basidiomycota</taxon>
        <taxon>Agaricomycotina</taxon>
        <taxon>Agaricomycetes</taxon>
        <taxon>Russulales</taxon>
        <taxon>Russulaceae</taxon>
        <taxon>Russula</taxon>
    </lineage>
</organism>
<reference evidence="1" key="1">
    <citation type="submission" date="2021-03" db="EMBL/GenBank/DDBJ databases">
        <title>Evolutionary priming and transition to the ectomycorrhizal habit in an iconic lineage of mushroom-forming fungi: is preadaptation a requirement?</title>
        <authorList>
            <consortium name="DOE Joint Genome Institute"/>
            <person name="Looney B.P."/>
            <person name="Miyauchi S."/>
            <person name="Morin E."/>
            <person name="Drula E."/>
            <person name="Courty P.E."/>
            <person name="Chicoki N."/>
            <person name="Fauchery L."/>
            <person name="Kohler A."/>
            <person name="Kuo A."/>
            <person name="LaButti K."/>
            <person name="Pangilinan J."/>
            <person name="Lipzen A."/>
            <person name="Riley R."/>
            <person name="Andreopoulos W."/>
            <person name="He G."/>
            <person name="Johnson J."/>
            <person name="Barry K.W."/>
            <person name="Grigoriev I.V."/>
            <person name="Nagy L."/>
            <person name="Hibbett D."/>
            <person name="Henrissat B."/>
            <person name="Matheny P.B."/>
            <person name="Labbe J."/>
            <person name="Martin A.F."/>
        </authorList>
    </citation>
    <scope>NUCLEOTIDE SEQUENCE</scope>
    <source>
        <strain evidence="1">BPL698</strain>
    </source>
</reference>
<evidence type="ECO:0000313" key="2">
    <source>
        <dbReference type="Proteomes" id="UP001207468"/>
    </source>
</evidence>
<accession>A0ACC0U1H6</accession>
<sequence>LKWFDPQGTVSDYEGGRDLDSLVNFITKKSGIKSNIKPPPPPATVILDTHTFDDVVLNKDHDTIIAFTAPWCGHCKTLKPTYEQGKSSCRCIVANVDADAEVNRPLALKYEIQSFPTIKFFPKGGEPIDYEGGRQEADFVQFLNEKCGTHRSVGGGLNDQAGRRSEFDELASKFVTATGAARDAIYKEASVLAAEVGPIAAHYLRVMEKVVNGTENYIAKESKRYAHSSFVV</sequence>